<gene>
    <name evidence="3" type="ORF">EJ913_02605</name>
</gene>
<dbReference type="AlphaFoldDB" id="A0A433JFT2"/>
<evidence type="ECO:0000259" key="2">
    <source>
        <dbReference type="Pfam" id="PF20434"/>
    </source>
</evidence>
<keyword evidence="1 3" id="KW-0378">Hydrolase</keyword>
<dbReference type="SUPFAM" id="SSF53474">
    <property type="entry name" value="alpha/beta-Hydrolases"/>
    <property type="match status" value="1"/>
</dbReference>
<evidence type="ECO:0000256" key="1">
    <source>
        <dbReference type="ARBA" id="ARBA00022801"/>
    </source>
</evidence>
<dbReference type="PANTHER" id="PTHR48081">
    <property type="entry name" value="AB HYDROLASE SUPERFAMILY PROTEIN C4A8.06C"/>
    <property type="match status" value="1"/>
</dbReference>
<organism evidence="3 4">
    <name type="scientific">Azospirillum doebereinerae</name>
    <dbReference type="NCBI Taxonomy" id="92933"/>
    <lineage>
        <taxon>Bacteria</taxon>
        <taxon>Pseudomonadati</taxon>
        <taxon>Pseudomonadota</taxon>
        <taxon>Alphaproteobacteria</taxon>
        <taxon>Rhodospirillales</taxon>
        <taxon>Azospirillaceae</taxon>
        <taxon>Azospirillum</taxon>
    </lineage>
</organism>
<protein>
    <submittedName>
        <fullName evidence="3">Alpha/beta hydrolase</fullName>
    </submittedName>
</protein>
<name>A0A433JFT2_9PROT</name>
<dbReference type="InterPro" id="IPR029058">
    <property type="entry name" value="AB_hydrolase_fold"/>
</dbReference>
<sequence>MSDAPRYRGMDAAEIERQYNFRAMVPGHGAVIARWTEDSTAARRSPNALLDIPTGPHPRQRLDLFPAGDGAPLLAFVHGGYWRALSKDIFAVLAAPFVARGVSVALIGYGLCPDVTFETLIGHVRGGVDWLFEHGAEHGVDPTRIVLSGHSAGGHLTALLASESDSRLAGGLCLSGIYDLEALRLFSGNVDLKLDGPTAQRLSPLNRVPEGTAPPLVLALGGEESPEMHRQQADYAAAWMQRGHEVRTLVEPDADHFTAVDRLADPSTPLFAAALDLLGVR</sequence>
<dbReference type="GO" id="GO:0016787">
    <property type="term" value="F:hydrolase activity"/>
    <property type="evidence" value="ECO:0007669"/>
    <property type="project" value="UniProtKB-KW"/>
</dbReference>
<evidence type="ECO:0000313" key="4">
    <source>
        <dbReference type="Proteomes" id="UP000280346"/>
    </source>
</evidence>
<dbReference type="InterPro" id="IPR050300">
    <property type="entry name" value="GDXG_lipolytic_enzyme"/>
</dbReference>
<dbReference type="RefSeq" id="WP_126994476.1">
    <property type="nucleotide sequence ID" value="NZ_JBNPXW010000001.1"/>
</dbReference>
<accession>A0A433JFT2</accession>
<feature type="domain" description="BD-FAE-like" evidence="2">
    <location>
        <begin position="71"/>
        <end position="165"/>
    </location>
</feature>
<evidence type="ECO:0000313" key="3">
    <source>
        <dbReference type="EMBL" id="RUQ76020.1"/>
    </source>
</evidence>
<proteinExistence type="predicted"/>
<dbReference type="Proteomes" id="UP000280346">
    <property type="component" value="Unassembled WGS sequence"/>
</dbReference>
<dbReference type="Pfam" id="PF20434">
    <property type="entry name" value="BD-FAE"/>
    <property type="match status" value="1"/>
</dbReference>
<dbReference type="OrthoDB" id="9771666at2"/>
<dbReference type="PANTHER" id="PTHR48081:SF33">
    <property type="entry name" value="KYNURENINE FORMAMIDASE"/>
    <property type="match status" value="1"/>
</dbReference>
<dbReference type="EMBL" id="RZIJ01000001">
    <property type="protein sequence ID" value="RUQ76020.1"/>
    <property type="molecule type" value="Genomic_DNA"/>
</dbReference>
<dbReference type="Gene3D" id="3.40.50.1820">
    <property type="entry name" value="alpha/beta hydrolase"/>
    <property type="match status" value="1"/>
</dbReference>
<reference evidence="3 4" key="1">
    <citation type="submission" date="2018-12" db="EMBL/GenBank/DDBJ databases">
        <authorList>
            <person name="Yang Y."/>
        </authorList>
    </citation>
    <scope>NUCLEOTIDE SEQUENCE [LARGE SCALE GENOMIC DNA]</scope>
    <source>
        <strain evidence="3 4">GSF71</strain>
    </source>
</reference>
<comment type="caution">
    <text evidence="3">The sequence shown here is derived from an EMBL/GenBank/DDBJ whole genome shotgun (WGS) entry which is preliminary data.</text>
</comment>
<keyword evidence="4" id="KW-1185">Reference proteome</keyword>
<dbReference type="InterPro" id="IPR049492">
    <property type="entry name" value="BD-FAE-like_dom"/>
</dbReference>